<dbReference type="GO" id="GO:0000976">
    <property type="term" value="F:transcription cis-regulatory region binding"/>
    <property type="evidence" value="ECO:0007669"/>
    <property type="project" value="TreeGrafter"/>
</dbReference>
<comment type="subcellular location">
    <subcellularLocation>
        <location evidence="1">Nucleus</location>
    </subcellularLocation>
</comment>
<dbReference type="AlphaFoldDB" id="A0A4R8RPF9"/>
<evidence type="ECO:0000256" key="1">
    <source>
        <dbReference type="ARBA" id="ARBA00004123"/>
    </source>
</evidence>
<evidence type="ECO:0000313" key="4">
    <source>
        <dbReference type="Proteomes" id="UP000295703"/>
    </source>
</evidence>
<dbReference type="STRING" id="5466.A0A4R8RPF9"/>
<evidence type="ECO:0000313" key="3">
    <source>
        <dbReference type="EMBL" id="TDZ72083.1"/>
    </source>
</evidence>
<keyword evidence="4" id="KW-1185">Reference proteome</keyword>
<protein>
    <submittedName>
        <fullName evidence="3">Uncharacterized protein</fullName>
    </submittedName>
</protein>
<comment type="caution">
    <text evidence="3">The sequence shown here is derived from an EMBL/GenBank/DDBJ whole genome shotgun (WGS) entry which is preliminary data.</text>
</comment>
<dbReference type="GO" id="GO:0005634">
    <property type="term" value="C:nucleus"/>
    <property type="evidence" value="ECO:0007669"/>
    <property type="project" value="UniProtKB-SubCell"/>
</dbReference>
<dbReference type="GO" id="GO:0003700">
    <property type="term" value="F:DNA-binding transcription factor activity"/>
    <property type="evidence" value="ECO:0007669"/>
    <property type="project" value="TreeGrafter"/>
</dbReference>
<proteinExistence type="predicted"/>
<gene>
    <name evidence="3" type="ORF">CTRI78_v001638</name>
</gene>
<keyword evidence="2" id="KW-0539">Nucleus</keyword>
<dbReference type="GO" id="GO:0045944">
    <property type="term" value="P:positive regulation of transcription by RNA polymerase II"/>
    <property type="evidence" value="ECO:0007669"/>
    <property type="project" value="TreeGrafter"/>
</dbReference>
<dbReference type="InterPro" id="IPR021858">
    <property type="entry name" value="Fun_TF"/>
</dbReference>
<accession>A0A4R8RPF9</accession>
<evidence type="ECO:0000256" key="2">
    <source>
        <dbReference type="ARBA" id="ARBA00023242"/>
    </source>
</evidence>
<dbReference type="Pfam" id="PF11951">
    <property type="entry name" value="Fungal_trans_2"/>
    <property type="match status" value="1"/>
</dbReference>
<name>A0A4R8RPF9_COLTR</name>
<dbReference type="PANTHER" id="PTHR37534">
    <property type="entry name" value="TRANSCRIPTIONAL ACTIVATOR PROTEIN UGA3"/>
    <property type="match status" value="1"/>
</dbReference>
<reference evidence="3 4" key="1">
    <citation type="submission" date="2018-12" db="EMBL/GenBank/DDBJ databases">
        <title>Genome sequence and assembly of Colletotrichum trifolii.</title>
        <authorList>
            <person name="Gan P."/>
            <person name="Shirasu K."/>
        </authorList>
    </citation>
    <scope>NUCLEOTIDE SEQUENCE [LARGE SCALE GENOMIC DNA]</scope>
    <source>
        <strain evidence="3 4">543-2</strain>
    </source>
</reference>
<dbReference type="EMBL" id="RYZW01000008">
    <property type="protein sequence ID" value="TDZ72083.1"/>
    <property type="molecule type" value="Genomic_DNA"/>
</dbReference>
<organism evidence="3 4">
    <name type="scientific">Colletotrichum trifolii</name>
    <dbReference type="NCBI Taxonomy" id="5466"/>
    <lineage>
        <taxon>Eukaryota</taxon>
        <taxon>Fungi</taxon>
        <taxon>Dikarya</taxon>
        <taxon>Ascomycota</taxon>
        <taxon>Pezizomycotina</taxon>
        <taxon>Sordariomycetes</taxon>
        <taxon>Hypocreomycetidae</taxon>
        <taxon>Glomerellales</taxon>
        <taxon>Glomerellaceae</taxon>
        <taxon>Colletotrichum</taxon>
        <taxon>Colletotrichum orbiculare species complex</taxon>
    </lineage>
</organism>
<dbReference type="PANTHER" id="PTHR37534:SF49">
    <property type="entry name" value="LYSINE BIOSYNTHESIS REGULATORY PROTEIN LYS14"/>
    <property type="match status" value="1"/>
</dbReference>
<dbReference type="Proteomes" id="UP000295703">
    <property type="component" value="Unassembled WGS sequence"/>
</dbReference>
<sequence>MAISSKLNIGMIKARGCLTILTITIHEVDNPFRLYVMPLAREHHGVMQAVLGLAACHLSVSGSVTYRVDVAMEYRGSALNALSSCLAKTERCGLTTTEEDAILAMILLLVLHDICESGMSTEAYHLTGVSHFCGRVAAASESSRRTDASMFFLSALAWLDVLRGFSGAEKLTYSEEVRRCVASNTSLQTGLHTLIGCPPIIFQHISNVIAVAKSHMEGQKSLTAFEMVLADTEHWLRKLDLDKLNYPTADPNWKHLAEAYRHACLLRVMRWPYTFSIPCHADEIKQSVSAIFDACALVPMGSSFYKRLLSPLFMAAADTSVGHQMHYADLCIEKIKNSTGFRHAAMDTVLRNVREERKSNTKGWPNVPWMEFVSIYSDMCGY</sequence>